<keyword evidence="13" id="KW-1185">Reference proteome</keyword>
<dbReference type="AlphaFoldDB" id="A0A0A8L6K0"/>
<dbReference type="OrthoDB" id="654211at2759"/>
<feature type="compositionally biased region" description="Low complexity" evidence="10">
    <location>
        <begin position="462"/>
        <end position="475"/>
    </location>
</feature>
<proteinExistence type="predicted"/>
<evidence type="ECO:0000256" key="2">
    <source>
        <dbReference type="ARBA" id="ARBA00022723"/>
    </source>
</evidence>
<evidence type="ECO:0000313" key="13">
    <source>
        <dbReference type="Proteomes" id="UP000031516"/>
    </source>
</evidence>
<dbReference type="GO" id="GO:0000978">
    <property type="term" value="F:RNA polymerase II cis-regulatory region sequence-specific DNA binding"/>
    <property type="evidence" value="ECO:0007669"/>
    <property type="project" value="TreeGrafter"/>
</dbReference>
<evidence type="ECO:0000256" key="5">
    <source>
        <dbReference type="ARBA" id="ARBA00022833"/>
    </source>
</evidence>
<feature type="compositionally biased region" description="Polar residues" evidence="10">
    <location>
        <begin position="110"/>
        <end position="122"/>
    </location>
</feature>
<evidence type="ECO:0000256" key="9">
    <source>
        <dbReference type="PROSITE-ProRule" id="PRU00042"/>
    </source>
</evidence>
<keyword evidence="2" id="KW-0479">Metal-binding</keyword>
<feature type="compositionally biased region" description="Basic and acidic residues" evidence="10">
    <location>
        <begin position="68"/>
        <end position="84"/>
    </location>
</feature>
<dbReference type="GO" id="GO:0008270">
    <property type="term" value="F:zinc ion binding"/>
    <property type="evidence" value="ECO:0007669"/>
    <property type="project" value="UniProtKB-KW"/>
</dbReference>
<gene>
    <name evidence="12" type="ORF">KLDO_g2938</name>
</gene>
<evidence type="ECO:0000256" key="7">
    <source>
        <dbReference type="ARBA" id="ARBA00023163"/>
    </source>
</evidence>
<dbReference type="InterPro" id="IPR013087">
    <property type="entry name" value="Znf_C2H2_type"/>
</dbReference>
<keyword evidence="6" id="KW-0805">Transcription regulation</keyword>
<evidence type="ECO:0000313" key="12">
    <source>
        <dbReference type="EMBL" id="CDO94681.1"/>
    </source>
</evidence>
<feature type="domain" description="C2H2-type" evidence="11">
    <location>
        <begin position="27"/>
        <end position="54"/>
    </location>
</feature>
<dbReference type="InterPro" id="IPR036236">
    <property type="entry name" value="Znf_C2H2_sf"/>
</dbReference>
<keyword evidence="3" id="KW-0677">Repeat</keyword>
<keyword evidence="8" id="KW-0539">Nucleus</keyword>
<dbReference type="PANTHER" id="PTHR47428">
    <property type="entry name" value="REGULATORY PROTEIN MIG1-RELATED"/>
    <property type="match status" value="1"/>
</dbReference>
<feature type="compositionally biased region" description="Polar residues" evidence="10">
    <location>
        <begin position="429"/>
        <end position="442"/>
    </location>
</feature>
<dbReference type="InterPro" id="IPR051007">
    <property type="entry name" value="creA/MIG_C2H2-ZnF"/>
</dbReference>
<evidence type="ECO:0000256" key="6">
    <source>
        <dbReference type="ARBA" id="ARBA00023015"/>
    </source>
</evidence>
<feature type="region of interest" description="Disordered" evidence="10">
    <location>
        <begin position="197"/>
        <end position="225"/>
    </location>
</feature>
<keyword evidence="5" id="KW-0862">Zinc</keyword>
<feature type="compositionally biased region" description="Basic and acidic residues" evidence="10">
    <location>
        <begin position="15"/>
        <end position="24"/>
    </location>
</feature>
<dbReference type="PROSITE" id="PS00028">
    <property type="entry name" value="ZINC_FINGER_C2H2_1"/>
    <property type="match status" value="2"/>
</dbReference>
<sequence length="475" mass="52612">MSEAILQRKSHTKKASSEQDKDGPRPYICPICQRGFHRLEHQTRHIRTHTGERPHGCDFPGCTKRFSRSDELTRHRRIHDSDKPKGKRGRKKKSETIARERELELQRQRNANATQSAGNSSSDSREDVTLKCDASSTELPSVSTLTSPYQPLRSKPMFDLGSDESDDSHIHSVPAIHSQNSSGSIGLLLNAAKLESEKGPPAPLSFKSAERPSLTSSSSSPSLSFVPNSNSNVGFLLPRPNSRPKISALSSLQRMTPLSQTPEPASSGLQQHFIQTHQAYGTVPTAAFVDNEYVSHELPRNKSWTNFSGHQSPTGFDSSTALSRFSSSNSLNQLMDHNSRASSAVSISTLMKKETVPSQDEEVHIQHEHGRPLKKSKVLVPNKRPSFLAETGSGPAATQGLEFYDELRSRLRSVDQFPERSNNEEQDYYFQSHSSSIVCTPMNSPPPERQLPGGTQNKPVQLPSLRSLDLLPPKQ</sequence>
<name>A0A0A8L6K0_9SACH</name>
<keyword evidence="7" id="KW-0804">Transcription</keyword>
<organism evidence="12 13">
    <name type="scientific">Kluyveromyces dobzhanskii CBS 2104</name>
    <dbReference type="NCBI Taxonomy" id="1427455"/>
    <lineage>
        <taxon>Eukaryota</taxon>
        <taxon>Fungi</taxon>
        <taxon>Dikarya</taxon>
        <taxon>Ascomycota</taxon>
        <taxon>Saccharomycotina</taxon>
        <taxon>Saccharomycetes</taxon>
        <taxon>Saccharomycetales</taxon>
        <taxon>Saccharomycetaceae</taxon>
        <taxon>Kluyveromyces</taxon>
    </lineage>
</organism>
<feature type="compositionally biased region" description="Low complexity" evidence="10">
    <location>
        <begin position="212"/>
        <end position="225"/>
    </location>
</feature>
<feature type="region of interest" description="Disordered" evidence="10">
    <location>
        <begin position="416"/>
        <end position="475"/>
    </location>
</feature>
<evidence type="ECO:0000259" key="11">
    <source>
        <dbReference type="PROSITE" id="PS50157"/>
    </source>
</evidence>
<feature type="region of interest" description="Disordered" evidence="10">
    <location>
        <begin position="68"/>
        <end position="181"/>
    </location>
</feature>
<evidence type="ECO:0000256" key="1">
    <source>
        <dbReference type="ARBA" id="ARBA00004123"/>
    </source>
</evidence>
<evidence type="ECO:0000256" key="3">
    <source>
        <dbReference type="ARBA" id="ARBA00022737"/>
    </source>
</evidence>
<dbReference type="SUPFAM" id="SSF57667">
    <property type="entry name" value="beta-beta-alpha zinc fingers"/>
    <property type="match status" value="1"/>
</dbReference>
<dbReference type="PROSITE" id="PS50157">
    <property type="entry name" value="ZINC_FINGER_C2H2_2"/>
    <property type="match status" value="2"/>
</dbReference>
<dbReference type="EMBL" id="CCBQ010000039">
    <property type="protein sequence ID" value="CDO94681.1"/>
    <property type="molecule type" value="Genomic_DNA"/>
</dbReference>
<dbReference type="Proteomes" id="UP000031516">
    <property type="component" value="Unassembled WGS sequence"/>
</dbReference>
<dbReference type="PANTHER" id="PTHR47428:SF1">
    <property type="entry name" value="REGULATORY PROTEIN MIG1-RELATED"/>
    <property type="match status" value="1"/>
</dbReference>
<feature type="compositionally biased region" description="Basic and acidic residues" evidence="10">
    <location>
        <begin position="94"/>
        <end position="107"/>
    </location>
</feature>
<feature type="region of interest" description="Disordered" evidence="10">
    <location>
        <begin position="1"/>
        <end position="26"/>
    </location>
</feature>
<dbReference type="GO" id="GO:0005737">
    <property type="term" value="C:cytoplasm"/>
    <property type="evidence" value="ECO:0007669"/>
    <property type="project" value="TreeGrafter"/>
</dbReference>
<protein>
    <submittedName>
        <fullName evidence="12">WGS project CCBQ000000000 data, contig 00014</fullName>
    </submittedName>
</protein>
<evidence type="ECO:0000256" key="4">
    <source>
        <dbReference type="ARBA" id="ARBA00022771"/>
    </source>
</evidence>
<dbReference type="GO" id="GO:0005634">
    <property type="term" value="C:nucleus"/>
    <property type="evidence" value="ECO:0007669"/>
    <property type="project" value="UniProtKB-SubCell"/>
</dbReference>
<evidence type="ECO:0000256" key="10">
    <source>
        <dbReference type="SAM" id="MobiDB-lite"/>
    </source>
</evidence>
<feature type="compositionally biased region" description="Polar residues" evidence="10">
    <location>
        <begin position="134"/>
        <end position="149"/>
    </location>
</feature>
<comment type="subcellular location">
    <subcellularLocation>
        <location evidence="1">Nucleus</location>
    </subcellularLocation>
</comment>
<dbReference type="SMART" id="SM00355">
    <property type="entry name" value="ZnF_C2H2"/>
    <property type="match status" value="2"/>
</dbReference>
<comment type="caution">
    <text evidence="12">The sequence shown here is derived from an EMBL/GenBank/DDBJ whole genome shotgun (WGS) entry which is preliminary data.</text>
</comment>
<keyword evidence="4 9" id="KW-0863">Zinc-finger</keyword>
<feature type="domain" description="C2H2-type" evidence="11">
    <location>
        <begin position="55"/>
        <end position="84"/>
    </location>
</feature>
<accession>A0A0A8L6K0</accession>
<reference evidence="12 13" key="1">
    <citation type="submission" date="2014-03" db="EMBL/GenBank/DDBJ databases">
        <title>The genome of Kluyveromyces dobzhanskii.</title>
        <authorList>
            <person name="Nystedt B."/>
            <person name="Astrom S."/>
        </authorList>
    </citation>
    <scope>NUCLEOTIDE SEQUENCE [LARGE SCALE GENOMIC DNA]</scope>
    <source>
        <strain evidence="12 13">CBS 2104</strain>
    </source>
</reference>
<dbReference type="GO" id="GO:0000433">
    <property type="term" value="P:carbon catabolite repression of transcription from RNA polymerase II promoter by glucose"/>
    <property type="evidence" value="ECO:0007669"/>
    <property type="project" value="TreeGrafter"/>
</dbReference>
<dbReference type="Pfam" id="PF00096">
    <property type="entry name" value="zf-C2H2"/>
    <property type="match status" value="2"/>
</dbReference>
<dbReference type="Gene3D" id="3.30.160.60">
    <property type="entry name" value="Classic Zinc Finger"/>
    <property type="match status" value="2"/>
</dbReference>
<evidence type="ECO:0000256" key="8">
    <source>
        <dbReference type="ARBA" id="ARBA00023242"/>
    </source>
</evidence>
<dbReference type="FunFam" id="3.30.160.60:FF:002343">
    <property type="entry name" value="Zinc finger protein 33A"/>
    <property type="match status" value="1"/>
</dbReference>